<keyword evidence="1" id="KW-0732">Signal</keyword>
<evidence type="ECO:0000313" key="2">
    <source>
        <dbReference type="EMBL" id="GCD39473.1"/>
    </source>
</evidence>
<dbReference type="Gene3D" id="2.60.20.10">
    <property type="entry name" value="Crystallins"/>
    <property type="match status" value="1"/>
</dbReference>
<comment type="caution">
    <text evidence="2">The sequence shown here is derived from an EMBL/GenBank/DDBJ whole genome shotgun (WGS) entry which is preliminary data.</text>
</comment>
<evidence type="ECO:0000313" key="3">
    <source>
        <dbReference type="Proteomes" id="UP000287830"/>
    </source>
</evidence>
<dbReference type="AlphaFoldDB" id="A0A7U9Q1B5"/>
<evidence type="ECO:0008006" key="4">
    <source>
        <dbReference type="Google" id="ProtNLM"/>
    </source>
</evidence>
<reference evidence="2 3" key="1">
    <citation type="submission" date="2018-11" db="EMBL/GenBank/DDBJ databases">
        <title>Whole genome sequence of Streptomyces chrestomyceticus NBRC 13444(T).</title>
        <authorList>
            <person name="Komaki H."/>
            <person name="Tamura T."/>
        </authorList>
    </citation>
    <scope>NUCLEOTIDE SEQUENCE [LARGE SCALE GENOMIC DNA]</scope>
    <source>
        <strain evidence="2 3">NBRC 13444</strain>
    </source>
</reference>
<organism evidence="2 3">
    <name type="scientific">Streptomyces chrestomyceticus JCM 4735</name>
    <dbReference type="NCBI Taxonomy" id="1306181"/>
    <lineage>
        <taxon>Bacteria</taxon>
        <taxon>Bacillati</taxon>
        <taxon>Actinomycetota</taxon>
        <taxon>Actinomycetes</taxon>
        <taxon>Kitasatosporales</taxon>
        <taxon>Streptomycetaceae</taxon>
        <taxon>Streptomyces</taxon>
    </lineage>
</organism>
<gene>
    <name evidence="2" type="ORF">OEIGOIKO_07306</name>
</gene>
<sequence length="121" mass="13047">MRHLVTASAFVAASALSTPFAVAAPSSPIQGDGKVCFYAEPQYRGTSWCYRPSGYAEVPDRLHGRVRSFKATSSVIVYAIDHGPGGRCSARRIWVDSRSADWAWGSRMDGVSTDDQGCKTG</sequence>
<dbReference type="InterPro" id="IPR011024">
    <property type="entry name" value="G_crystallin-like"/>
</dbReference>
<feature type="signal peptide" evidence="1">
    <location>
        <begin position="1"/>
        <end position="23"/>
    </location>
</feature>
<name>A0A7U9Q1B5_9ACTN</name>
<dbReference type="EMBL" id="BHZC01000001">
    <property type="protein sequence ID" value="GCD39473.1"/>
    <property type="molecule type" value="Genomic_DNA"/>
</dbReference>
<accession>A0A7U9Q1B5</accession>
<dbReference type="Proteomes" id="UP000287830">
    <property type="component" value="Unassembled WGS sequence"/>
</dbReference>
<feature type="chain" id="PRO_5030706318" description="Secreted protein" evidence="1">
    <location>
        <begin position="24"/>
        <end position="121"/>
    </location>
</feature>
<evidence type="ECO:0000256" key="1">
    <source>
        <dbReference type="SAM" id="SignalP"/>
    </source>
</evidence>
<dbReference type="SUPFAM" id="SSF49695">
    <property type="entry name" value="gamma-Crystallin-like"/>
    <property type="match status" value="1"/>
</dbReference>
<proteinExistence type="predicted"/>
<protein>
    <recommendedName>
        <fullName evidence="4">Secreted protein</fullName>
    </recommendedName>
</protein>